<dbReference type="EMBL" id="JACEFO010002539">
    <property type="protein sequence ID" value="KAF8656641.1"/>
    <property type="molecule type" value="Genomic_DNA"/>
</dbReference>
<evidence type="ECO:0000313" key="3">
    <source>
        <dbReference type="Proteomes" id="UP000636709"/>
    </source>
</evidence>
<organism evidence="2 3">
    <name type="scientific">Digitaria exilis</name>
    <dbReference type="NCBI Taxonomy" id="1010633"/>
    <lineage>
        <taxon>Eukaryota</taxon>
        <taxon>Viridiplantae</taxon>
        <taxon>Streptophyta</taxon>
        <taxon>Embryophyta</taxon>
        <taxon>Tracheophyta</taxon>
        <taxon>Spermatophyta</taxon>
        <taxon>Magnoliopsida</taxon>
        <taxon>Liliopsida</taxon>
        <taxon>Poales</taxon>
        <taxon>Poaceae</taxon>
        <taxon>PACMAD clade</taxon>
        <taxon>Panicoideae</taxon>
        <taxon>Panicodae</taxon>
        <taxon>Paniceae</taxon>
        <taxon>Anthephorinae</taxon>
        <taxon>Digitaria</taxon>
    </lineage>
</organism>
<sequence>MEHLAGKKQAHFLREDDSAYPSGSIDQRRNAAPYPGVWTRRDHPCNFMIVFLISISSLECISFYM</sequence>
<proteinExistence type="predicted"/>
<evidence type="ECO:0000256" key="1">
    <source>
        <dbReference type="SAM" id="MobiDB-lite"/>
    </source>
</evidence>
<name>A0A835AAI3_9POAL</name>
<reference evidence="2" key="1">
    <citation type="submission" date="2020-07" db="EMBL/GenBank/DDBJ databases">
        <title>Genome sequence and genetic diversity analysis of an under-domesticated orphan crop, white fonio (Digitaria exilis).</title>
        <authorList>
            <person name="Bennetzen J.L."/>
            <person name="Chen S."/>
            <person name="Ma X."/>
            <person name="Wang X."/>
            <person name="Yssel A.E.J."/>
            <person name="Chaluvadi S.R."/>
            <person name="Johnson M."/>
            <person name="Gangashetty P."/>
            <person name="Hamidou F."/>
            <person name="Sanogo M.D."/>
            <person name="Zwaenepoel A."/>
            <person name="Wallace J."/>
            <person name="Van De Peer Y."/>
            <person name="Van Deynze A."/>
        </authorList>
    </citation>
    <scope>NUCLEOTIDE SEQUENCE</scope>
    <source>
        <tissue evidence="2">Leaves</tissue>
    </source>
</reference>
<protein>
    <submittedName>
        <fullName evidence="2">Uncharacterized protein</fullName>
    </submittedName>
</protein>
<dbReference type="AlphaFoldDB" id="A0A835AAI3"/>
<accession>A0A835AAI3</accession>
<keyword evidence="3" id="KW-1185">Reference proteome</keyword>
<gene>
    <name evidence="2" type="ORF">HU200_060575</name>
</gene>
<feature type="compositionally biased region" description="Basic residues" evidence="1">
    <location>
        <begin position="1"/>
        <end position="11"/>
    </location>
</feature>
<comment type="caution">
    <text evidence="2">The sequence shown here is derived from an EMBL/GenBank/DDBJ whole genome shotgun (WGS) entry which is preliminary data.</text>
</comment>
<feature type="region of interest" description="Disordered" evidence="1">
    <location>
        <begin position="1"/>
        <end position="30"/>
    </location>
</feature>
<dbReference type="Proteomes" id="UP000636709">
    <property type="component" value="Unassembled WGS sequence"/>
</dbReference>
<evidence type="ECO:0000313" key="2">
    <source>
        <dbReference type="EMBL" id="KAF8656641.1"/>
    </source>
</evidence>